<dbReference type="InterPro" id="IPR016181">
    <property type="entry name" value="Acyl_CoA_acyltransferase"/>
</dbReference>
<dbReference type="InterPro" id="IPR000182">
    <property type="entry name" value="GNAT_dom"/>
</dbReference>
<dbReference type="PANTHER" id="PTHR43441">
    <property type="entry name" value="RIBOSOMAL-PROTEIN-SERINE ACETYLTRANSFERASE"/>
    <property type="match status" value="1"/>
</dbReference>
<dbReference type="RefSeq" id="WP_172533436.1">
    <property type="nucleotide sequence ID" value="NZ_JAAKZJ010000037.1"/>
</dbReference>
<gene>
    <name evidence="1" type="ORF">L9W94_12520</name>
</gene>
<name>A0A7X6NAN2_9VIBR</name>
<organism evidence="1 2">
    <name type="scientific">Vibrio aestuarianus</name>
    <dbReference type="NCBI Taxonomy" id="28171"/>
    <lineage>
        <taxon>Bacteria</taxon>
        <taxon>Pseudomonadati</taxon>
        <taxon>Pseudomonadota</taxon>
        <taxon>Gammaproteobacteria</taxon>
        <taxon>Vibrionales</taxon>
        <taxon>Vibrionaceae</taxon>
        <taxon>Vibrio</taxon>
    </lineage>
</organism>
<dbReference type="Gene3D" id="3.40.630.30">
    <property type="match status" value="1"/>
</dbReference>
<protein>
    <submittedName>
        <fullName evidence="1">GNAT family N-acetyltransferase</fullName>
    </submittedName>
</protein>
<sequence length="180" mass="20440">MSPDFQIITQRLELKLITVDEAQSLADCVSHSPTLHQWIDWCHPHFTLDEAQRFLIATRLNWVKVQALGFGIYLKESEQLIGMVAVNEFYHTFNMASLGYWICDAKQRKGYAKEALDALIEFCFSKLELTRLEIVCDPDNLPSQQLALACGAKMEALAKNRFLFDGLPKDGVVFSVIPTN</sequence>
<proteinExistence type="predicted"/>
<dbReference type="GO" id="GO:1990189">
    <property type="term" value="F:protein N-terminal-serine acetyltransferase activity"/>
    <property type="evidence" value="ECO:0007669"/>
    <property type="project" value="TreeGrafter"/>
</dbReference>
<dbReference type="GO" id="GO:0008999">
    <property type="term" value="F:protein-N-terminal-alanine acetyltransferase activity"/>
    <property type="evidence" value="ECO:0007669"/>
    <property type="project" value="TreeGrafter"/>
</dbReference>
<dbReference type="GO" id="GO:0005737">
    <property type="term" value="C:cytoplasm"/>
    <property type="evidence" value="ECO:0007669"/>
    <property type="project" value="TreeGrafter"/>
</dbReference>
<dbReference type="PANTHER" id="PTHR43441:SF11">
    <property type="entry name" value="RIBOSOMAL-PROTEIN-SERINE ACETYLTRANSFERASE"/>
    <property type="match status" value="1"/>
</dbReference>
<reference evidence="1" key="1">
    <citation type="submission" date="2022-02" db="EMBL/GenBank/DDBJ databases">
        <title>Emergence and expansion in Europe of a Vibrio aestuarianus clonal complex pathogenic for oysters.</title>
        <authorList>
            <person name="Mesnil A."/>
            <person name="Travers M.-A."/>
        </authorList>
    </citation>
    <scope>NUCLEOTIDE SEQUENCE</scope>
    <source>
        <strain evidence="1">19_064_11T1</strain>
    </source>
</reference>
<dbReference type="EMBL" id="JAKNBA010000020">
    <property type="protein sequence ID" value="MDE1242957.1"/>
    <property type="molecule type" value="Genomic_DNA"/>
</dbReference>
<accession>A0A7X6NAN2</accession>
<comment type="caution">
    <text evidence="1">The sequence shown here is derived from an EMBL/GenBank/DDBJ whole genome shotgun (WGS) entry which is preliminary data.</text>
</comment>
<evidence type="ECO:0000313" key="2">
    <source>
        <dbReference type="Proteomes" id="UP001140979"/>
    </source>
</evidence>
<dbReference type="PROSITE" id="PS51186">
    <property type="entry name" value="GNAT"/>
    <property type="match status" value="1"/>
</dbReference>
<dbReference type="Proteomes" id="UP001140979">
    <property type="component" value="Unassembled WGS sequence"/>
</dbReference>
<dbReference type="AlphaFoldDB" id="A0A7X6NAN2"/>
<dbReference type="SUPFAM" id="SSF55729">
    <property type="entry name" value="Acyl-CoA N-acyltransferases (Nat)"/>
    <property type="match status" value="1"/>
</dbReference>
<dbReference type="Pfam" id="PF13302">
    <property type="entry name" value="Acetyltransf_3"/>
    <property type="match status" value="1"/>
</dbReference>
<dbReference type="InterPro" id="IPR051908">
    <property type="entry name" value="Ribosomal_N-acetyltransferase"/>
</dbReference>
<evidence type="ECO:0000313" key="1">
    <source>
        <dbReference type="EMBL" id="MDE1242957.1"/>
    </source>
</evidence>